<name>A0A2T1NBM7_9FLAO</name>
<keyword evidence="1" id="KW-0808">Transferase</keyword>
<keyword evidence="2" id="KW-1185">Reference proteome</keyword>
<dbReference type="AlphaFoldDB" id="A0A2T1NBM7"/>
<evidence type="ECO:0000313" key="1">
    <source>
        <dbReference type="EMBL" id="PSG89800.1"/>
    </source>
</evidence>
<dbReference type="Proteomes" id="UP000238430">
    <property type="component" value="Unassembled WGS sequence"/>
</dbReference>
<proteinExistence type="predicted"/>
<accession>A0A2T1NBM7</accession>
<keyword evidence="1" id="KW-0328">Glycosyltransferase</keyword>
<reference evidence="1 2" key="1">
    <citation type="submission" date="2018-03" db="EMBL/GenBank/DDBJ databases">
        <title>Mesoflavibacter sp. HG37 and Mesoflavibacter sp. HG96 sp.nov., two marine bacteria isolated from seawater of Western Pacific Ocean.</title>
        <authorList>
            <person name="Cheng H."/>
            <person name="Wu Y.-H."/>
            <person name="Guo L.-L."/>
            <person name="Xu X.-W."/>
        </authorList>
    </citation>
    <scope>NUCLEOTIDE SEQUENCE [LARGE SCALE GENOMIC DNA]</scope>
    <source>
        <strain evidence="1 2">KCTC 42117</strain>
    </source>
</reference>
<gene>
    <name evidence="1" type="ORF">C7H61_08315</name>
</gene>
<sequence>MKLESPKVTVNKSAQDTFNFLSDVKNFENLMPENISKFEVLDNDKFLFALKGMPEIVLKKKETTPPNQIVLGAAGGKIDFSLTGNISEIDATTSEVQLIFEGQFNAMMAMMIKGPINKFIETLASNMPNAINTVA</sequence>
<comment type="caution">
    <text evidence="1">The sequence shown here is derived from an EMBL/GenBank/DDBJ whole genome shotgun (WGS) entry which is preliminary data.</text>
</comment>
<evidence type="ECO:0000313" key="2">
    <source>
        <dbReference type="Proteomes" id="UP000238430"/>
    </source>
</evidence>
<protein>
    <submittedName>
        <fullName evidence="1">Orotate phosphoribosyltransferase</fullName>
    </submittedName>
</protein>
<dbReference type="RefSeq" id="WP_027880363.1">
    <property type="nucleotide sequence ID" value="NZ_JACHWV010000008.1"/>
</dbReference>
<dbReference type="Gene3D" id="3.30.530.20">
    <property type="match status" value="1"/>
</dbReference>
<dbReference type="EMBL" id="PXOT01000023">
    <property type="protein sequence ID" value="PSG89800.1"/>
    <property type="molecule type" value="Genomic_DNA"/>
</dbReference>
<organism evidence="1 2">
    <name type="scientific">Mesoflavibacter zeaxanthinifaciens subsp. sabulilitoris</name>
    <dbReference type="NCBI Taxonomy" id="1520893"/>
    <lineage>
        <taxon>Bacteria</taxon>
        <taxon>Pseudomonadati</taxon>
        <taxon>Bacteroidota</taxon>
        <taxon>Flavobacteriia</taxon>
        <taxon>Flavobacteriales</taxon>
        <taxon>Flavobacteriaceae</taxon>
        <taxon>Mesoflavibacter</taxon>
    </lineage>
</organism>
<dbReference type="OrthoDB" id="1011799at2"/>
<dbReference type="GO" id="GO:0016757">
    <property type="term" value="F:glycosyltransferase activity"/>
    <property type="evidence" value="ECO:0007669"/>
    <property type="project" value="UniProtKB-KW"/>
</dbReference>
<dbReference type="InterPro" id="IPR023393">
    <property type="entry name" value="START-like_dom_sf"/>
</dbReference>
<dbReference type="SUPFAM" id="SSF55961">
    <property type="entry name" value="Bet v1-like"/>
    <property type="match status" value="1"/>
</dbReference>